<accession>A0A5J6TIR3</accession>
<dbReference type="EMBL" id="MN234178">
    <property type="protein sequence ID" value="QFG09619.1"/>
    <property type="molecule type" value="Genomic_DNA"/>
</dbReference>
<dbReference type="KEGG" id="vg:55813838"/>
<evidence type="ECO:0000313" key="1">
    <source>
        <dbReference type="EMBL" id="QFG09619.1"/>
    </source>
</evidence>
<gene>
    <name evidence="1" type="primary">75</name>
    <name evidence="1" type="ORF">PBI_TRIPLEJ_75</name>
</gene>
<protein>
    <submittedName>
        <fullName evidence="1">Uncharacterized protein</fullName>
    </submittedName>
</protein>
<proteinExistence type="predicted"/>
<organism evidence="1 2">
    <name type="scientific">Arthrobacter phage TripleJ</name>
    <dbReference type="NCBI Taxonomy" id="2599838"/>
    <lineage>
        <taxon>Viruses</taxon>
        <taxon>Duplodnaviria</taxon>
        <taxon>Heunggongvirae</taxon>
        <taxon>Uroviricota</taxon>
        <taxon>Caudoviricetes</taxon>
        <taxon>Triplejayvirus</taxon>
        <taxon>Triplejayvirus tripleJ</taxon>
    </lineage>
</organism>
<sequence>MPDCTCYWVDPKYWTTHYGAVDPATTMEPNPDRLVHFPENDPEGLALVQAIHDRKAANG</sequence>
<reference evidence="1 2" key="1">
    <citation type="submission" date="2019-07" db="EMBL/GenBank/DDBJ databases">
        <authorList>
            <person name="Stoner T.H."/>
            <person name="Garlena R.A."/>
            <person name="Russell D.A."/>
            <person name="Pope W.H."/>
            <person name="Jacobs-Sera D."/>
            <person name="Hatfull G.F."/>
        </authorList>
    </citation>
    <scope>NUCLEOTIDE SEQUENCE [LARGE SCALE GENOMIC DNA]</scope>
</reference>
<keyword evidence="2" id="KW-1185">Reference proteome</keyword>
<name>A0A5J6TIR3_9CAUD</name>
<dbReference type="GeneID" id="55813838"/>
<dbReference type="RefSeq" id="YP_009884478.1">
    <property type="nucleotide sequence ID" value="NC_049470.1"/>
</dbReference>
<dbReference type="Proteomes" id="UP000325735">
    <property type="component" value="Segment"/>
</dbReference>
<evidence type="ECO:0000313" key="2">
    <source>
        <dbReference type="Proteomes" id="UP000325735"/>
    </source>
</evidence>